<feature type="compositionally biased region" description="Polar residues" evidence="3">
    <location>
        <begin position="249"/>
        <end position="262"/>
    </location>
</feature>
<feature type="compositionally biased region" description="Polar residues" evidence="3">
    <location>
        <begin position="99"/>
        <end position="114"/>
    </location>
</feature>
<dbReference type="Pfam" id="PF02181">
    <property type="entry name" value="FH2"/>
    <property type="match status" value="1"/>
</dbReference>
<feature type="domain" description="FH2" evidence="5">
    <location>
        <begin position="457"/>
        <end position="882"/>
    </location>
</feature>
<dbReference type="Proteomes" id="UP001237642">
    <property type="component" value="Unassembled WGS sequence"/>
</dbReference>
<feature type="compositionally biased region" description="Polar residues" evidence="3">
    <location>
        <begin position="376"/>
        <end position="389"/>
    </location>
</feature>
<keyword evidence="4" id="KW-0812">Transmembrane</keyword>
<reference evidence="6" key="1">
    <citation type="submission" date="2023-02" db="EMBL/GenBank/DDBJ databases">
        <title>Genome of toxic invasive species Heracleum sosnowskyi carries increased number of genes despite the absence of recent whole-genome duplications.</title>
        <authorList>
            <person name="Schelkunov M."/>
            <person name="Shtratnikova V."/>
            <person name="Makarenko M."/>
            <person name="Klepikova A."/>
            <person name="Omelchenko D."/>
            <person name="Novikova G."/>
            <person name="Obukhova E."/>
            <person name="Bogdanov V."/>
            <person name="Penin A."/>
            <person name="Logacheva M."/>
        </authorList>
    </citation>
    <scope>NUCLEOTIDE SEQUENCE</scope>
    <source>
        <strain evidence="6">Hsosn_3</strain>
        <tissue evidence="6">Leaf</tissue>
    </source>
</reference>
<dbReference type="GO" id="GO:0045010">
    <property type="term" value="P:actin nucleation"/>
    <property type="evidence" value="ECO:0007669"/>
    <property type="project" value="InterPro"/>
</dbReference>
<dbReference type="PANTHER" id="PTHR23213:SF338">
    <property type="entry name" value="FORMIN-LIKE PROTEIN 6"/>
    <property type="match status" value="1"/>
</dbReference>
<dbReference type="SUPFAM" id="SSF101447">
    <property type="entry name" value="Formin homology 2 domain (FH2 domain)"/>
    <property type="match status" value="1"/>
</dbReference>
<dbReference type="SMART" id="SM00498">
    <property type="entry name" value="FH2"/>
    <property type="match status" value="1"/>
</dbReference>
<feature type="compositionally biased region" description="Polar residues" evidence="3">
    <location>
        <begin position="301"/>
        <end position="310"/>
    </location>
</feature>
<dbReference type="EMBL" id="JAUIZM010000009">
    <property type="protein sequence ID" value="KAK1363731.1"/>
    <property type="molecule type" value="Genomic_DNA"/>
</dbReference>
<accession>A0AAD8HBZ6</accession>
<protein>
    <recommendedName>
        <fullName evidence="2">Formin-like protein</fullName>
    </recommendedName>
</protein>
<dbReference type="InterPro" id="IPR042201">
    <property type="entry name" value="FH2_Formin_sf"/>
</dbReference>
<feature type="region of interest" description="Disordered" evidence="3">
    <location>
        <begin position="46"/>
        <end position="116"/>
    </location>
</feature>
<evidence type="ECO:0000259" key="5">
    <source>
        <dbReference type="PROSITE" id="PS51444"/>
    </source>
</evidence>
<keyword evidence="4" id="KW-0472">Membrane</keyword>
<feature type="compositionally biased region" description="Polar residues" evidence="3">
    <location>
        <begin position="506"/>
        <end position="516"/>
    </location>
</feature>
<sequence length="907" mass="99811">MSPFFHILSLVTTIFVIVQPTIGTLPNIQDLVFGINNNHRRILHQPLFPVSSNPPPPALEPPPPPPPPSTGFPNPDQPFFPEVPTGKTPDQAQVPPVPSNGTAVSNPMATQPSKPTKKVAIAISVGIVTLGMLSGLAFYLYKHRSKHVDESQKLVGGNPQRVDDDSRMPPSTFLYIGTVEPSSQTTVSSSETNGSPYHKLNSIKRSDRYRPSPDLQPLPPLSKPQPPPAMNSPPAMSSSDEESHESAFYTPQGSSISNEEAFSTSSGRSRSSNNKTSLKSQSRTEPHVTSPVPHSKRTSPKSRLSASSPDTKLVIIPSIKKPPPPPPQPPPPPPSVASYWSMKQQNQVQPTPTYAPRRAKFSAPPPAPDLSSLTSESKQSQHTLDIPTTRNPPPPPPPLPPLFARPNQSVPLQTPAPSMALQQVAQSSPAPKLYSEMETKKSVEEDNNGANSSEKNDADEDGSKPKLKPLHWDKVRATSDRATVWDQLKSSSFQVNEDMIESLFGANSANSSSTPKETPRKSVIPPIQQENRVLDPKKSQNIAILLRALNVTRDEVTEALLDGNPEGLGPELLETLVKMAPTKEEEIKLRDYKGDMSKLGSAERFLTAVLDVPFAFKRVEVMLYRANFDTEIKYLRDSFKTLEAASEELKNSRLFLKLLEAVLRTGNRMNVGTNRGDAIAFKLDTLLKLLDIKGTDGKTTLLHFVVQEIIRSEEKGSDSTNEIVPNKVNSGPMEQDFKKQGLQVVAGLGRELGNVKKAAGMDADVLSGYVSKLEMGLDKVRMVLQYAKPDMQGKFFESLKIFLRESEEEMVKIKSEERKVLSLVKEVTAYFHGDTVKEEAHPFRIFMIVRDFLSILDNVCKEVGRMQDHTVVGSARSFRIPATASLPVLNRYNIRHDRSSDEESSSP</sequence>
<evidence type="ECO:0000256" key="4">
    <source>
        <dbReference type="SAM" id="Phobius"/>
    </source>
</evidence>
<organism evidence="6 7">
    <name type="scientific">Heracleum sosnowskyi</name>
    <dbReference type="NCBI Taxonomy" id="360622"/>
    <lineage>
        <taxon>Eukaryota</taxon>
        <taxon>Viridiplantae</taxon>
        <taxon>Streptophyta</taxon>
        <taxon>Embryophyta</taxon>
        <taxon>Tracheophyta</taxon>
        <taxon>Spermatophyta</taxon>
        <taxon>Magnoliopsida</taxon>
        <taxon>eudicotyledons</taxon>
        <taxon>Gunneridae</taxon>
        <taxon>Pentapetalae</taxon>
        <taxon>asterids</taxon>
        <taxon>campanulids</taxon>
        <taxon>Apiales</taxon>
        <taxon>Apiaceae</taxon>
        <taxon>Apioideae</taxon>
        <taxon>apioid superclade</taxon>
        <taxon>Tordylieae</taxon>
        <taxon>Tordyliinae</taxon>
        <taxon>Heracleum</taxon>
    </lineage>
</organism>
<dbReference type="InterPro" id="IPR015425">
    <property type="entry name" value="FH2_Formin"/>
</dbReference>
<evidence type="ECO:0000256" key="2">
    <source>
        <dbReference type="RuleBase" id="RU361260"/>
    </source>
</evidence>
<reference evidence="6" key="2">
    <citation type="submission" date="2023-05" db="EMBL/GenBank/DDBJ databases">
        <authorList>
            <person name="Schelkunov M.I."/>
        </authorList>
    </citation>
    <scope>NUCLEOTIDE SEQUENCE</scope>
    <source>
        <strain evidence="6">Hsosn_3</strain>
        <tissue evidence="6">Leaf</tissue>
    </source>
</reference>
<feature type="compositionally biased region" description="Pro residues" evidence="3">
    <location>
        <begin position="390"/>
        <end position="403"/>
    </location>
</feature>
<keyword evidence="4" id="KW-1133">Transmembrane helix</keyword>
<feature type="compositionally biased region" description="Polar residues" evidence="3">
    <location>
        <begin position="341"/>
        <end position="352"/>
    </location>
</feature>
<feature type="compositionally biased region" description="Pro residues" evidence="3">
    <location>
        <begin position="214"/>
        <end position="231"/>
    </location>
</feature>
<evidence type="ECO:0000256" key="3">
    <source>
        <dbReference type="SAM" id="MobiDB-lite"/>
    </source>
</evidence>
<dbReference type="InterPro" id="IPR027643">
    <property type="entry name" value="Formin-like_plant"/>
</dbReference>
<name>A0AAD8HBZ6_9APIA</name>
<comment type="similarity">
    <text evidence="1">Belongs to the formin-like family. Class-I subfamily.</text>
</comment>
<feature type="transmembrane region" description="Helical" evidence="4">
    <location>
        <begin position="119"/>
        <end position="141"/>
    </location>
</feature>
<evidence type="ECO:0000256" key="1">
    <source>
        <dbReference type="ARBA" id="ARBA00025793"/>
    </source>
</evidence>
<dbReference type="PANTHER" id="PTHR23213">
    <property type="entry name" value="FORMIN-RELATED"/>
    <property type="match status" value="1"/>
</dbReference>
<dbReference type="PROSITE" id="PS51444">
    <property type="entry name" value="FH2"/>
    <property type="match status" value="1"/>
</dbReference>
<feature type="compositionally biased region" description="Basic and acidic residues" evidence="3">
    <location>
        <begin position="435"/>
        <end position="444"/>
    </location>
</feature>
<comment type="caution">
    <text evidence="6">The sequence shown here is derived from an EMBL/GenBank/DDBJ whole genome shotgun (WGS) entry which is preliminary data.</text>
</comment>
<dbReference type="AlphaFoldDB" id="A0AAD8HBZ6"/>
<dbReference type="GO" id="GO:0051015">
    <property type="term" value="F:actin filament binding"/>
    <property type="evidence" value="ECO:0007669"/>
    <property type="project" value="InterPro"/>
</dbReference>
<feature type="region of interest" description="Disordered" evidence="3">
    <location>
        <begin position="147"/>
        <end position="474"/>
    </location>
</feature>
<dbReference type="Gene3D" id="1.20.58.2220">
    <property type="entry name" value="Formin, FH2 domain"/>
    <property type="match status" value="1"/>
</dbReference>
<feature type="compositionally biased region" description="Polar residues" evidence="3">
    <location>
        <begin position="406"/>
        <end position="429"/>
    </location>
</feature>
<keyword evidence="7" id="KW-1185">Reference proteome</keyword>
<gene>
    <name evidence="6" type="ORF">POM88_039292</name>
</gene>
<evidence type="ECO:0000313" key="6">
    <source>
        <dbReference type="EMBL" id="KAK1363731.1"/>
    </source>
</evidence>
<feature type="compositionally biased region" description="Pro residues" evidence="3">
    <location>
        <begin position="52"/>
        <end position="78"/>
    </location>
</feature>
<feature type="region of interest" description="Disordered" evidence="3">
    <location>
        <begin position="506"/>
        <end position="532"/>
    </location>
</feature>
<feature type="compositionally biased region" description="Low complexity" evidence="3">
    <location>
        <begin position="263"/>
        <end position="277"/>
    </location>
</feature>
<feature type="compositionally biased region" description="Pro residues" evidence="3">
    <location>
        <begin position="320"/>
        <end position="335"/>
    </location>
</feature>
<evidence type="ECO:0000313" key="7">
    <source>
        <dbReference type="Proteomes" id="UP001237642"/>
    </source>
</evidence>
<feature type="compositionally biased region" description="Polar residues" evidence="3">
    <location>
        <begin position="180"/>
        <end position="195"/>
    </location>
</feature>
<proteinExistence type="inferred from homology"/>